<dbReference type="PANTHER" id="PTHR33840">
    <property type="match status" value="1"/>
</dbReference>
<sequence>MHIKPFARLNAGDLPFAESPDLAAQFFKRSELHPGTPTLQFNWASLSGLNAFAPPEVIRAQVLSGLASGKLILVHDALSPERPQLPLAVWVPDSGARHGGAWIAGAAGRSLALSDGIERLNRAGKTPQSLGLAEQAGPSNAGGKESRDSAQAADAGPKDHRLSLPLGAAAGVAALANAAESEEERPGDDAQLIDLTVGIFTDGTLNNYQNIQEFRERLEKECLIPLRGRSQDIEECQTRLGLLLGESYANEPTNVVKLFSLYQDGEEVRDGVKKVFIKVYEPGVGTRSGDDDSLWGMATGLGETGVQAQVDRAFAEVAYRLSAEVDISKVRSIQFDLFGFSRGAAASRHAANEILSGSEGALGRIFRDTGVFWSGRFSVRFMGLFDTVAGVVNPLRFDFSAGNERNQPVDIHLDPGKLGRVVHIAALDEFRANFALNSICNSADKTPHNFREIYLPGAHSDIGGGYSDVQVEDLLLYPELQVTGRDTQWPRKTLEWDNLQGIKRREEAAGWIGDFSLQMADETQPSIQLDETFDHHPLPYGRVSLELKFRRKVLGGLSGVPLHLIHSLATHEGVPLSDLGGRDDLGIVPELSAIYDELSTKVLAGENVPILEQSHRDLLKQRYVHHSHHFNAFRLLALDEIGYLEPPFRALHSSQPEASYQRAIYWNETKD</sequence>
<name>A0ABU5NZX0_9GAMM</name>
<evidence type="ECO:0000259" key="2">
    <source>
        <dbReference type="Pfam" id="PF09994"/>
    </source>
</evidence>
<organism evidence="3 4">
    <name type="scientific">Marinobacter qingdaonensis</name>
    <dbReference type="NCBI Taxonomy" id="3108486"/>
    <lineage>
        <taxon>Bacteria</taxon>
        <taxon>Pseudomonadati</taxon>
        <taxon>Pseudomonadota</taxon>
        <taxon>Gammaproteobacteria</taxon>
        <taxon>Pseudomonadales</taxon>
        <taxon>Marinobacteraceae</taxon>
        <taxon>Marinobacter</taxon>
    </lineage>
</organism>
<comment type="caution">
    <text evidence="3">The sequence shown here is derived from an EMBL/GenBank/DDBJ whole genome shotgun (WGS) entry which is preliminary data.</text>
</comment>
<evidence type="ECO:0000313" key="3">
    <source>
        <dbReference type="EMBL" id="MEA1081354.1"/>
    </source>
</evidence>
<keyword evidence="4" id="KW-1185">Reference proteome</keyword>
<reference evidence="3 4" key="1">
    <citation type="submission" date="2023-12" db="EMBL/GenBank/DDBJ databases">
        <title>Marinobacter qingdaonensis sp. nov., isolated from the intertidal sediment of Qingdao, PR China.</title>
        <authorList>
            <person name="Li Y."/>
        </authorList>
    </citation>
    <scope>NUCLEOTIDE SEQUENCE [LARGE SCALE GENOMIC DNA]</scope>
    <source>
        <strain evidence="3 4">ASW11-75</strain>
    </source>
</reference>
<proteinExistence type="predicted"/>
<feature type="domain" description="T6SS Phospholipase effector Tle1-like catalytic" evidence="2">
    <location>
        <begin position="375"/>
        <end position="471"/>
    </location>
</feature>
<dbReference type="RefSeq" id="WP_322855817.1">
    <property type="nucleotide sequence ID" value="NZ_JAYDCJ010000003.1"/>
</dbReference>
<accession>A0ABU5NZX0</accession>
<dbReference type="PANTHER" id="PTHR33840:SF1">
    <property type="entry name" value="TLE1 PHOSPHOLIPASE DOMAIN-CONTAINING PROTEIN"/>
    <property type="match status" value="1"/>
</dbReference>
<evidence type="ECO:0000256" key="1">
    <source>
        <dbReference type="SAM" id="MobiDB-lite"/>
    </source>
</evidence>
<dbReference type="Proteomes" id="UP001305746">
    <property type="component" value="Unassembled WGS sequence"/>
</dbReference>
<dbReference type="EMBL" id="JAYDCJ010000003">
    <property type="protein sequence ID" value="MEA1081354.1"/>
    <property type="molecule type" value="Genomic_DNA"/>
</dbReference>
<dbReference type="Pfam" id="PF09994">
    <property type="entry name" value="T6SS_Tle1-like_cat"/>
    <property type="match status" value="1"/>
</dbReference>
<feature type="region of interest" description="Disordered" evidence="1">
    <location>
        <begin position="124"/>
        <end position="161"/>
    </location>
</feature>
<evidence type="ECO:0000313" key="4">
    <source>
        <dbReference type="Proteomes" id="UP001305746"/>
    </source>
</evidence>
<gene>
    <name evidence="3" type="ORF">U5822_11780</name>
</gene>
<dbReference type="InterPro" id="IPR018712">
    <property type="entry name" value="Tle1-like_cat"/>
</dbReference>
<protein>
    <submittedName>
        <fullName evidence="3">DUF2235 domain-containing protein</fullName>
    </submittedName>
</protein>